<evidence type="ECO:0000313" key="2">
    <source>
        <dbReference type="Proteomes" id="UP000248021"/>
    </source>
</evidence>
<dbReference type="OrthoDB" id="7998346at2"/>
<keyword evidence="2" id="KW-1185">Reference proteome</keyword>
<comment type="caution">
    <text evidence="1">The sequence shown here is derived from an EMBL/GenBank/DDBJ whole genome shotgun (WGS) entry which is preliminary data.</text>
</comment>
<protein>
    <submittedName>
        <fullName evidence="1">Uncharacterized protein</fullName>
    </submittedName>
</protein>
<proteinExistence type="predicted"/>
<dbReference type="Proteomes" id="UP000248021">
    <property type="component" value="Unassembled WGS sequence"/>
</dbReference>
<reference evidence="1 2" key="1">
    <citation type="submission" date="2018-05" db="EMBL/GenBank/DDBJ databases">
        <title>Genomic Encyclopedia of Type Strains, Phase IV (KMG-IV): sequencing the most valuable type-strain genomes for metagenomic binning, comparative biology and taxonomic classification.</title>
        <authorList>
            <person name="Goeker M."/>
        </authorList>
    </citation>
    <scope>NUCLEOTIDE SEQUENCE [LARGE SCALE GENOMIC DNA]</scope>
    <source>
        <strain evidence="1 2">DSM 6462</strain>
    </source>
</reference>
<accession>A0A2V3U2M9</accession>
<organism evidence="1 2">
    <name type="scientific">Chelatococcus asaccharovorans</name>
    <dbReference type="NCBI Taxonomy" id="28210"/>
    <lineage>
        <taxon>Bacteria</taxon>
        <taxon>Pseudomonadati</taxon>
        <taxon>Pseudomonadota</taxon>
        <taxon>Alphaproteobacteria</taxon>
        <taxon>Hyphomicrobiales</taxon>
        <taxon>Chelatococcaceae</taxon>
        <taxon>Chelatococcus</taxon>
    </lineage>
</organism>
<dbReference type="AlphaFoldDB" id="A0A2V3U2M9"/>
<dbReference type="EMBL" id="QJJK01000007">
    <property type="protein sequence ID" value="PXW56994.1"/>
    <property type="molecule type" value="Genomic_DNA"/>
</dbReference>
<dbReference type="RefSeq" id="WP_146227371.1">
    <property type="nucleotide sequence ID" value="NZ_JAHBRY010000001.1"/>
</dbReference>
<evidence type="ECO:0000313" key="1">
    <source>
        <dbReference type="EMBL" id="PXW56994.1"/>
    </source>
</evidence>
<sequence length="285" mass="31642">MTRTIKLKILGRGVDTDAPTVDDLLDQVRDYFEILRGVEQAVAEDGSSAIEWRIVSASMNSPLALEAGAFPRQFAMNVDHRAKVVITHAANGLNALQTSSKRPPFFSEKALARAERFFERVTNGLSETAVEYGLGLPPTTLNRDNATSAAANVKAILKPQAKPYREIGSIEAVAHGFDRDGWGHPILKVRHRLTGDDINCRVAGRALEAVEARQVGDIWSSCRVQLFGTIYYKTLGRISRMDAQEIRFLRGRFELPTLDDVVDERFTGGLLSEDYLERMHNGKLS</sequence>
<gene>
    <name evidence="1" type="ORF">C7450_10731</name>
</gene>
<name>A0A2V3U2M9_9HYPH</name>